<dbReference type="AlphaFoldDB" id="H5SJR5"/>
<feature type="region of interest" description="Disordered" evidence="2">
    <location>
        <begin position="30"/>
        <end position="51"/>
    </location>
</feature>
<name>H5SJR5_9BACT</name>
<sequence>MARTHYLAIIWAVCFAWPLAVSAQENSENKSSLQPAKPEEKSAPTNKPAAPAEDNLAKLESRLDKLQTELAQLGKNLAELKQQLAVLGQGISTVDKGLDDLKKDVAAVNTVLQQQMLAKRLDALEQQVQQLREIVKQESERLQAALAQTPKGEVRKAFAAPLATGQIILRNDWSLPVSVSVDGVTYTLQPGQEQRVIRPAGNFTYEVHGWQLPRTRSLSAGEQFLIRIALP</sequence>
<dbReference type="Gene3D" id="1.20.5.340">
    <property type="match status" value="1"/>
</dbReference>
<keyword evidence="3" id="KW-0732">Signal</keyword>
<evidence type="ECO:0000256" key="2">
    <source>
        <dbReference type="SAM" id="MobiDB-lite"/>
    </source>
</evidence>
<reference evidence="4" key="2">
    <citation type="journal article" date="2012" name="PLoS ONE">
        <title>A Deeply Branching Thermophilic Bacterium with an Ancient Acetyl-CoA Pathway Dominates a Subsurface Ecosystem.</title>
        <authorList>
            <person name="Takami H."/>
            <person name="Noguchi H."/>
            <person name="Takaki Y."/>
            <person name="Uchiyama I."/>
            <person name="Toyoda A."/>
            <person name="Nishi S."/>
            <person name="Chee G.-J."/>
            <person name="Arai W."/>
            <person name="Nunoura T."/>
            <person name="Itoh T."/>
            <person name="Hattori M."/>
            <person name="Takai K."/>
        </authorList>
    </citation>
    <scope>NUCLEOTIDE SEQUENCE</scope>
</reference>
<accession>H5SJR5</accession>
<evidence type="ECO:0000256" key="3">
    <source>
        <dbReference type="SAM" id="SignalP"/>
    </source>
</evidence>
<dbReference type="EMBL" id="AP011746">
    <property type="protein sequence ID" value="BAL56401.1"/>
    <property type="molecule type" value="Genomic_DNA"/>
</dbReference>
<protein>
    <recommendedName>
        <fullName evidence="5">Secreted protein</fullName>
    </recommendedName>
</protein>
<organism evidence="4">
    <name type="scientific">uncultured Planctomycetota bacterium</name>
    <dbReference type="NCBI Taxonomy" id="120965"/>
    <lineage>
        <taxon>Bacteria</taxon>
        <taxon>Pseudomonadati</taxon>
        <taxon>Planctomycetota</taxon>
        <taxon>environmental samples</taxon>
    </lineage>
</organism>
<gene>
    <name evidence="4" type="ORF">HGMM_F37F03C24</name>
</gene>
<evidence type="ECO:0008006" key="5">
    <source>
        <dbReference type="Google" id="ProtNLM"/>
    </source>
</evidence>
<feature type="coiled-coil region" evidence="1">
    <location>
        <begin position="114"/>
        <end position="148"/>
    </location>
</feature>
<reference evidence="4" key="1">
    <citation type="journal article" date="2005" name="Environ. Microbiol.">
        <title>Genetic and functional properties of uncultivated thermophilic crenarchaeotes from a subsurface gold mine as revealed by analysis of genome fragments.</title>
        <authorList>
            <person name="Nunoura T."/>
            <person name="Hirayama H."/>
            <person name="Takami H."/>
            <person name="Oida H."/>
            <person name="Nishi S."/>
            <person name="Shimamura S."/>
            <person name="Suzuki Y."/>
            <person name="Inagaki F."/>
            <person name="Takai K."/>
            <person name="Nealson K.H."/>
            <person name="Horikoshi K."/>
        </authorList>
    </citation>
    <scope>NUCLEOTIDE SEQUENCE</scope>
</reference>
<dbReference type="SUPFAM" id="SSF58113">
    <property type="entry name" value="Apolipoprotein A-I"/>
    <property type="match status" value="1"/>
</dbReference>
<evidence type="ECO:0000313" key="4">
    <source>
        <dbReference type="EMBL" id="BAL56401.1"/>
    </source>
</evidence>
<keyword evidence="1" id="KW-0175">Coiled coil</keyword>
<proteinExistence type="predicted"/>
<feature type="chain" id="PRO_5003597577" description="Secreted protein" evidence="3">
    <location>
        <begin position="24"/>
        <end position="231"/>
    </location>
</feature>
<feature type="signal peptide" evidence="3">
    <location>
        <begin position="1"/>
        <end position="23"/>
    </location>
</feature>
<evidence type="ECO:0000256" key="1">
    <source>
        <dbReference type="SAM" id="Coils"/>
    </source>
</evidence>